<reference evidence="1" key="1">
    <citation type="journal article" date="2016" name="Sci. Rep.">
        <title>Molecular characterization of firefly nuptial gifts: a multi-omics approach sheds light on postcopulatory sexual selection.</title>
        <authorList>
            <person name="Al-Wathiqui N."/>
            <person name="Fallon T.R."/>
            <person name="South A."/>
            <person name="Weng J.K."/>
            <person name="Lewis S.M."/>
        </authorList>
    </citation>
    <scope>NUCLEOTIDE SEQUENCE</scope>
</reference>
<sequence>MMCKCANRWERWISIVGNFSLSKIKKKPKQMAIVQQASCVSSAFLFQLMYNRDQLARQPTSQCSLGIFSKVDSNCTEHVYNSEGECQRSWDAKCREVKKRPV</sequence>
<name>A0A1Y1N1V4_PHOPY</name>
<organism evidence="1">
    <name type="scientific">Photinus pyralis</name>
    <name type="common">Common eastern firefly</name>
    <name type="synonym">Lampyris pyralis</name>
    <dbReference type="NCBI Taxonomy" id="7054"/>
    <lineage>
        <taxon>Eukaryota</taxon>
        <taxon>Metazoa</taxon>
        <taxon>Ecdysozoa</taxon>
        <taxon>Arthropoda</taxon>
        <taxon>Hexapoda</taxon>
        <taxon>Insecta</taxon>
        <taxon>Pterygota</taxon>
        <taxon>Neoptera</taxon>
        <taxon>Endopterygota</taxon>
        <taxon>Coleoptera</taxon>
        <taxon>Polyphaga</taxon>
        <taxon>Elateriformia</taxon>
        <taxon>Elateroidea</taxon>
        <taxon>Lampyridae</taxon>
        <taxon>Lampyrinae</taxon>
        <taxon>Photinus</taxon>
    </lineage>
</organism>
<dbReference type="AlphaFoldDB" id="A0A1Y1N1V4"/>
<dbReference type="EMBL" id="GEZM01015156">
    <property type="protein sequence ID" value="JAV91874.1"/>
    <property type="molecule type" value="Transcribed_RNA"/>
</dbReference>
<protein>
    <submittedName>
        <fullName evidence="1">Uncharacterized protein</fullName>
    </submittedName>
</protein>
<accession>A0A1Y1N1V4</accession>
<evidence type="ECO:0000313" key="1">
    <source>
        <dbReference type="EMBL" id="JAV91874.1"/>
    </source>
</evidence>
<proteinExistence type="predicted"/>